<organism evidence="1 2">
    <name type="scientific">Vagococcus elongatus</name>
    <dbReference type="NCBI Taxonomy" id="180344"/>
    <lineage>
        <taxon>Bacteria</taxon>
        <taxon>Bacillati</taxon>
        <taxon>Bacillota</taxon>
        <taxon>Bacilli</taxon>
        <taxon>Lactobacillales</taxon>
        <taxon>Enterococcaceae</taxon>
        <taxon>Vagococcus</taxon>
    </lineage>
</organism>
<evidence type="ECO:0000313" key="2">
    <source>
        <dbReference type="Proteomes" id="UP000287605"/>
    </source>
</evidence>
<dbReference type="Proteomes" id="UP000287605">
    <property type="component" value="Unassembled WGS sequence"/>
</dbReference>
<comment type="caution">
    <text evidence="1">The sequence shown here is derived from an EMBL/GenBank/DDBJ whole genome shotgun (WGS) entry which is preliminary data.</text>
</comment>
<dbReference type="EMBL" id="NGKA01000008">
    <property type="protein sequence ID" value="RSU12303.1"/>
    <property type="molecule type" value="Genomic_DNA"/>
</dbReference>
<reference evidence="1 2" key="1">
    <citation type="submission" date="2017-05" db="EMBL/GenBank/DDBJ databases">
        <title>Vagococcus spp. assemblies.</title>
        <authorList>
            <person name="Gulvik C.A."/>
        </authorList>
    </citation>
    <scope>NUCLEOTIDE SEQUENCE [LARGE SCALE GENOMIC DNA]</scope>
    <source>
        <strain evidence="1 2">CCUG 51432</strain>
    </source>
</reference>
<protein>
    <submittedName>
        <fullName evidence="1">Uncharacterized protein</fullName>
    </submittedName>
</protein>
<keyword evidence="2" id="KW-1185">Reference proteome</keyword>
<accession>A0A430AW70</accession>
<gene>
    <name evidence="1" type="ORF">CBF29_06795</name>
</gene>
<name>A0A430AW70_9ENTE</name>
<dbReference type="AlphaFoldDB" id="A0A430AW70"/>
<dbReference type="RefSeq" id="WP_126808791.1">
    <property type="nucleotide sequence ID" value="NZ_NGKA01000008.1"/>
</dbReference>
<proteinExistence type="predicted"/>
<sequence length="102" mass="11927">MKLHELMATTEYYDGELILNGHNFWNECSFHFNQVKVSESALKEYDGVLNAEYIGKNKDGDIMLENKKLDSEQTATQGRKFLFAHSGYISDKLYQEYFPEME</sequence>
<evidence type="ECO:0000313" key="1">
    <source>
        <dbReference type="EMBL" id="RSU12303.1"/>
    </source>
</evidence>